<dbReference type="PROSITE" id="PS01302">
    <property type="entry name" value="UPF0758"/>
    <property type="match status" value="1"/>
</dbReference>
<evidence type="ECO:0000313" key="7">
    <source>
        <dbReference type="EMBL" id="RXG26805.1"/>
    </source>
</evidence>
<dbReference type="GO" id="GO:0008237">
    <property type="term" value="F:metallopeptidase activity"/>
    <property type="evidence" value="ECO:0007669"/>
    <property type="project" value="UniProtKB-KW"/>
</dbReference>
<gene>
    <name evidence="7" type="ORF">DSM01_3312</name>
    <name evidence="8" type="ORF">SAMN04487999_3428</name>
</gene>
<reference evidence="7 10" key="3">
    <citation type="submission" date="2018-07" db="EMBL/GenBank/DDBJ databases">
        <title>Leeuwenhoekiella genomics.</title>
        <authorList>
            <person name="Tahon G."/>
            <person name="Willems A."/>
        </authorList>
    </citation>
    <scope>NUCLEOTIDE SEQUENCE [LARGE SCALE GENOMIC DNA]</scope>
    <source>
        <strain evidence="7 10">LMG 24856</strain>
    </source>
</reference>
<dbReference type="EMBL" id="QOVN01000011">
    <property type="protein sequence ID" value="RXG26805.1"/>
    <property type="molecule type" value="Genomic_DNA"/>
</dbReference>
<keyword evidence="4" id="KW-0862">Zinc</keyword>
<dbReference type="Proteomes" id="UP000290037">
    <property type="component" value="Unassembled WGS sequence"/>
</dbReference>
<proteinExistence type="predicted"/>
<organism evidence="8 9">
    <name type="scientific">Leeuwenhoekiella palythoae</name>
    <dbReference type="NCBI Taxonomy" id="573501"/>
    <lineage>
        <taxon>Bacteria</taxon>
        <taxon>Pseudomonadati</taxon>
        <taxon>Bacteroidota</taxon>
        <taxon>Flavobacteriia</taxon>
        <taxon>Flavobacteriales</taxon>
        <taxon>Flavobacteriaceae</taxon>
        <taxon>Leeuwenhoekiella</taxon>
    </lineage>
</organism>
<dbReference type="GO" id="GO:0006508">
    <property type="term" value="P:proteolysis"/>
    <property type="evidence" value="ECO:0007669"/>
    <property type="project" value="UniProtKB-KW"/>
</dbReference>
<evidence type="ECO:0000313" key="10">
    <source>
        <dbReference type="Proteomes" id="UP000290037"/>
    </source>
</evidence>
<evidence type="ECO:0000313" key="9">
    <source>
        <dbReference type="Proteomes" id="UP000184240"/>
    </source>
</evidence>
<dbReference type="STRING" id="573501.SAMN04487999_3428"/>
<keyword evidence="5" id="KW-0482">Metalloprotease</keyword>
<dbReference type="GO" id="GO:0046872">
    <property type="term" value="F:metal ion binding"/>
    <property type="evidence" value="ECO:0007669"/>
    <property type="project" value="UniProtKB-KW"/>
</dbReference>
<dbReference type="CDD" id="cd08071">
    <property type="entry name" value="MPN_DUF2466"/>
    <property type="match status" value="1"/>
</dbReference>
<keyword evidence="1" id="KW-0645">Protease</keyword>
<dbReference type="PROSITE" id="PS50249">
    <property type="entry name" value="MPN"/>
    <property type="match status" value="1"/>
</dbReference>
<dbReference type="Pfam" id="PF04002">
    <property type="entry name" value="RadC"/>
    <property type="match status" value="1"/>
</dbReference>
<dbReference type="RefSeq" id="WP_072985185.1">
    <property type="nucleotide sequence ID" value="NZ_FQXT01000009.1"/>
</dbReference>
<evidence type="ECO:0000256" key="5">
    <source>
        <dbReference type="ARBA" id="ARBA00023049"/>
    </source>
</evidence>
<evidence type="ECO:0000256" key="4">
    <source>
        <dbReference type="ARBA" id="ARBA00022833"/>
    </source>
</evidence>
<dbReference type="PANTHER" id="PTHR30471:SF3">
    <property type="entry name" value="UPF0758 PROTEIN YEES-RELATED"/>
    <property type="match status" value="1"/>
</dbReference>
<evidence type="ECO:0000256" key="3">
    <source>
        <dbReference type="ARBA" id="ARBA00022801"/>
    </source>
</evidence>
<dbReference type="OrthoDB" id="9804482at2"/>
<name>A0A1M5ZRV1_9FLAO</name>
<evidence type="ECO:0000259" key="6">
    <source>
        <dbReference type="PROSITE" id="PS50249"/>
    </source>
</evidence>
<dbReference type="Gene3D" id="3.40.140.10">
    <property type="entry name" value="Cytidine Deaminase, domain 2"/>
    <property type="match status" value="1"/>
</dbReference>
<evidence type="ECO:0000256" key="1">
    <source>
        <dbReference type="ARBA" id="ARBA00022670"/>
    </source>
</evidence>
<dbReference type="EMBL" id="FQXT01000009">
    <property type="protein sequence ID" value="SHI26990.1"/>
    <property type="molecule type" value="Genomic_DNA"/>
</dbReference>
<dbReference type="InterPro" id="IPR025657">
    <property type="entry name" value="RadC_JAB"/>
</dbReference>
<reference evidence="8" key="1">
    <citation type="submission" date="2016-11" db="EMBL/GenBank/DDBJ databases">
        <authorList>
            <person name="Jaros S."/>
            <person name="Januszkiewicz K."/>
            <person name="Wedrychowicz H."/>
        </authorList>
    </citation>
    <scope>NUCLEOTIDE SEQUENCE [LARGE SCALE GENOMIC DNA]</scope>
    <source>
        <strain evidence="8">DSM 19859</strain>
    </source>
</reference>
<dbReference type="InterPro" id="IPR001405">
    <property type="entry name" value="UPF0758"/>
</dbReference>
<keyword evidence="10" id="KW-1185">Reference proteome</keyword>
<dbReference type="InterPro" id="IPR037518">
    <property type="entry name" value="MPN"/>
</dbReference>
<protein>
    <submittedName>
        <fullName evidence="8">RadC-like JAB domain-containing protein</fullName>
    </submittedName>
</protein>
<keyword evidence="2" id="KW-0479">Metal-binding</keyword>
<accession>A0A1M5ZRV1</accession>
<evidence type="ECO:0000256" key="2">
    <source>
        <dbReference type="ARBA" id="ARBA00022723"/>
    </source>
</evidence>
<keyword evidence="3" id="KW-0378">Hydrolase</keyword>
<dbReference type="Proteomes" id="UP000184240">
    <property type="component" value="Unassembled WGS sequence"/>
</dbReference>
<reference evidence="9" key="2">
    <citation type="submission" date="2016-11" db="EMBL/GenBank/DDBJ databases">
        <authorList>
            <person name="Varghese N."/>
            <person name="Submissions S."/>
        </authorList>
    </citation>
    <scope>NUCLEOTIDE SEQUENCE [LARGE SCALE GENOMIC DNA]</scope>
    <source>
        <strain evidence="9">DSM 19859</strain>
    </source>
</reference>
<feature type="domain" description="MPN" evidence="6">
    <location>
        <begin position="24"/>
        <end position="149"/>
    </location>
</feature>
<dbReference type="InterPro" id="IPR020891">
    <property type="entry name" value="UPF0758_CS"/>
</dbReference>
<evidence type="ECO:0000313" key="8">
    <source>
        <dbReference type="EMBL" id="SHI26990.1"/>
    </source>
</evidence>
<sequence>METRINEISLSYRPKRKAEHWPQISSSSLAAHVIYQNWDQNTIAVYESFKIVLLNNSNKVKGIYQISAGGITGTLVDLRLLFAVALKSLSVALILAHNHPSGTLRPSEADKQLTRKIKAGGDFLDIKILDHIIINPTGDYYSFADEGIL</sequence>
<dbReference type="AlphaFoldDB" id="A0A1M5ZRV1"/>
<dbReference type="PANTHER" id="PTHR30471">
    <property type="entry name" value="DNA REPAIR PROTEIN RADC"/>
    <property type="match status" value="1"/>
</dbReference>